<dbReference type="AlphaFoldDB" id="A0A4W4GVK4"/>
<organism evidence="4 5">
    <name type="scientific">Electrophorus electricus</name>
    <name type="common">Electric eel</name>
    <name type="synonym">Gymnotus electricus</name>
    <dbReference type="NCBI Taxonomy" id="8005"/>
    <lineage>
        <taxon>Eukaryota</taxon>
        <taxon>Metazoa</taxon>
        <taxon>Chordata</taxon>
        <taxon>Craniata</taxon>
        <taxon>Vertebrata</taxon>
        <taxon>Euteleostomi</taxon>
        <taxon>Actinopterygii</taxon>
        <taxon>Neopterygii</taxon>
        <taxon>Teleostei</taxon>
        <taxon>Ostariophysi</taxon>
        <taxon>Gymnotiformes</taxon>
        <taxon>Gymnotoidei</taxon>
        <taxon>Gymnotidae</taxon>
        <taxon>Electrophorus</taxon>
    </lineage>
</organism>
<dbReference type="GeneTree" id="ENSGT00940000165890"/>
<dbReference type="GO" id="GO:0007601">
    <property type="term" value="P:visual perception"/>
    <property type="evidence" value="ECO:0007669"/>
    <property type="project" value="TreeGrafter"/>
</dbReference>
<evidence type="ECO:0000313" key="4">
    <source>
        <dbReference type="Ensembl" id="ENSEEEP00000042798.2"/>
    </source>
</evidence>
<dbReference type="PANTHER" id="PTHR11818">
    <property type="entry name" value="BETA/GAMMA CRYSTALLIN"/>
    <property type="match status" value="1"/>
</dbReference>
<dbReference type="GO" id="GO:0005212">
    <property type="term" value="F:structural constituent of eye lens"/>
    <property type="evidence" value="ECO:0007669"/>
    <property type="project" value="TreeGrafter"/>
</dbReference>
<evidence type="ECO:0000256" key="1">
    <source>
        <dbReference type="ARBA" id="ARBA00009646"/>
    </source>
</evidence>
<protein>
    <submittedName>
        <fullName evidence="4">Crystallin beta gamma X</fullName>
    </submittedName>
</protein>
<evidence type="ECO:0000259" key="3">
    <source>
        <dbReference type="PROSITE" id="PS50915"/>
    </source>
</evidence>
<reference evidence="5" key="2">
    <citation type="journal article" date="2017" name="Sci. Adv.">
        <title>A tail of two voltages: Proteomic comparison of the three electric organs of the electric eel.</title>
        <authorList>
            <person name="Traeger L.L."/>
            <person name="Sabat G."/>
            <person name="Barrett-Wilt G.A."/>
            <person name="Wells G.B."/>
            <person name="Sussman M.R."/>
        </authorList>
    </citation>
    <scope>NUCLEOTIDE SEQUENCE [LARGE SCALE GENOMIC DNA]</scope>
</reference>
<reference evidence="4" key="5">
    <citation type="submission" date="2025-09" db="UniProtKB">
        <authorList>
            <consortium name="Ensembl"/>
        </authorList>
    </citation>
    <scope>IDENTIFICATION</scope>
</reference>
<dbReference type="Proteomes" id="UP000314983">
    <property type="component" value="Chromosome 21"/>
</dbReference>
<dbReference type="GO" id="GO:0002088">
    <property type="term" value="P:lens development in camera-type eye"/>
    <property type="evidence" value="ECO:0007669"/>
    <property type="project" value="TreeGrafter"/>
</dbReference>
<dbReference type="PROSITE" id="PS50915">
    <property type="entry name" value="CRYSTALLIN_BETA_GAMMA"/>
    <property type="match status" value="1"/>
</dbReference>
<keyword evidence="2" id="KW-0677">Repeat</keyword>
<dbReference type="SUPFAM" id="SSF49695">
    <property type="entry name" value="gamma-Crystallin-like"/>
    <property type="match status" value="1"/>
</dbReference>
<evidence type="ECO:0000313" key="5">
    <source>
        <dbReference type="Proteomes" id="UP000314983"/>
    </source>
</evidence>
<dbReference type="Ensembl" id="ENSEEET00000043286.2">
    <property type="protein sequence ID" value="ENSEEEP00000042798.2"/>
    <property type="gene ID" value="ENSEEEG00000020190.2"/>
</dbReference>
<dbReference type="InterPro" id="IPR001064">
    <property type="entry name" value="Beta/gamma_crystallin"/>
</dbReference>
<dbReference type="SMART" id="SM00247">
    <property type="entry name" value="XTALbg"/>
    <property type="match status" value="1"/>
</dbReference>
<keyword evidence="5" id="KW-1185">Reference proteome</keyword>
<dbReference type="InterPro" id="IPR050252">
    <property type="entry name" value="Beta/Gamma-Crystallin"/>
</dbReference>
<reference evidence="4" key="3">
    <citation type="submission" date="2020-05" db="EMBL/GenBank/DDBJ databases">
        <title>Electrophorus electricus (electric eel) genome, fEleEle1, primary haplotype.</title>
        <authorList>
            <person name="Myers G."/>
            <person name="Meyer A."/>
            <person name="Fedrigo O."/>
            <person name="Formenti G."/>
            <person name="Rhie A."/>
            <person name="Tracey A."/>
            <person name="Sims Y."/>
            <person name="Jarvis E.D."/>
        </authorList>
    </citation>
    <scope>NUCLEOTIDE SEQUENCE [LARGE SCALE GENOMIC DNA]</scope>
</reference>
<accession>A0A4W4GVK4</accession>
<dbReference type="PANTHER" id="PTHR11818:SF15">
    <property type="entry name" value="BETAGAMMAX-CRYSTALLIN"/>
    <property type="match status" value="1"/>
</dbReference>
<comment type="similarity">
    <text evidence="1">Belongs to the beta/gamma-crystallin family.</text>
</comment>
<dbReference type="Pfam" id="PF00030">
    <property type="entry name" value="Crystall"/>
    <property type="match status" value="2"/>
</dbReference>
<dbReference type="Gene3D" id="2.60.20.10">
    <property type="entry name" value="Crystallins"/>
    <property type="match status" value="1"/>
</dbReference>
<sequence>MCSVSNLYPSFVSCSKLGSLLQCAFYGSTGRMTLFEQRNFAGRRFDLSSGCHKLSDKNFSERCNSAQVQSGALQGEAVCSKPLCAIVTALMCGFELFVGSNWQEPNYRGEHYILEKKDYMSFSDWGAPSSTMGSMRRVRFS</sequence>
<feature type="domain" description="Beta/gamma crystallin 'Greek key'" evidence="3">
    <location>
        <begin position="30"/>
        <end position="70"/>
    </location>
</feature>
<dbReference type="InterPro" id="IPR011024">
    <property type="entry name" value="G_crystallin-like"/>
</dbReference>
<name>A0A4W4GVK4_ELEEL</name>
<evidence type="ECO:0000256" key="2">
    <source>
        <dbReference type="ARBA" id="ARBA00022737"/>
    </source>
</evidence>
<reference evidence="5" key="1">
    <citation type="journal article" date="2014" name="Science">
        <title>Nonhuman genetics. Genomic basis for the convergent evolution of electric organs.</title>
        <authorList>
            <person name="Gallant J.R."/>
            <person name="Traeger L.L."/>
            <person name="Volkening J.D."/>
            <person name="Moffett H."/>
            <person name="Chen P.H."/>
            <person name="Novina C.D."/>
            <person name="Phillips G.N.Jr."/>
            <person name="Anand R."/>
            <person name="Wells G.B."/>
            <person name="Pinch M."/>
            <person name="Guth R."/>
            <person name="Unguez G.A."/>
            <person name="Albert J.S."/>
            <person name="Zakon H.H."/>
            <person name="Samanta M.P."/>
            <person name="Sussman M.R."/>
        </authorList>
    </citation>
    <scope>NUCLEOTIDE SEQUENCE [LARGE SCALE GENOMIC DNA]</scope>
</reference>
<reference evidence="4" key="4">
    <citation type="submission" date="2025-08" db="UniProtKB">
        <authorList>
            <consortium name="Ensembl"/>
        </authorList>
    </citation>
    <scope>IDENTIFICATION</scope>
</reference>
<proteinExistence type="inferred from homology"/>